<dbReference type="GO" id="GO:0005634">
    <property type="term" value="C:nucleus"/>
    <property type="evidence" value="ECO:0007669"/>
    <property type="project" value="UniProtKB-SubCell"/>
</dbReference>
<evidence type="ECO:0000259" key="5">
    <source>
        <dbReference type="PROSITE" id="PS51253"/>
    </source>
</evidence>
<accession>A0A1V6PR60</accession>
<dbReference type="SMART" id="SM00674">
    <property type="entry name" value="CENPB"/>
    <property type="match status" value="1"/>
</dbReference>
<dbReference type="InterPro" id="IPR006600">
    <property type="entry name" value="HTH_CenpB_DNA-bd_dom"/>
</dbReference>
<dbReference type="InterPro" id="IPR004875">
    <property type="entry name" value="DDE_SF_endonuclease_dom"/>
</dbReference>
<evidence type="ECO:0000256" key="2">
    <source>
        <dbReference type="ARBA" id="ARBA00023125"/>
    </source>
</evidence>
<dbReference type="Pfam" id="PF03221">
    <property type="entry name" value="HTH_Tnp_Tc5"/>
    <property type="match status" value="1"/>
</dbReference>
<name>A0A1V6PR60_9EURO</name>
<gene>
    <name evidence="6" type="ORF">PENANT_c058G07975</name>
</gene>
<dbReference type="AlphaFoldDB" id="A0A1V6PR60"/>
<feature type="compositionally biased region" description="Low complexity" evidence="4">
    <location>
        <begin position="507"/>
        <end position="523"/>
    </location>
</feature>
<dbReference type="PANTHER" id="PTHR19303:SF62">
    <property type="entry name" value="HTH CENPB-TYPE DOMAIN-CONTAINING PROTEIN-RELATED"/>
    <property type="match status" value="1"/>
</dbReference>
<feature type="region of interest" description="Disordered" evidence="4">
    <location>
        <begin position="478"/>
        <end position="530"/>
    </location>
</feature>
<keyword evidence="3" id="KW-0539">Nucleus</keyword>
<dbReference type="Gene3D" id="3.30.420.10">
    <property type="entry name" value="Ribonuclease H-like superfamily/Ribonuclease H"/>
    <property type="match status" value="1"/>
</dbReference>
<keyword evidence="7" id="KW-1185">Reference proteome</keyword>
<protein>
    <recommendedName>
        <fullName evidence="5">HTH CENPB-type domain-containing protein</fullName>
    </recommendedName>
</protein>
<dbReference type="Pfam" id="PF05225">
    <property type="entry name" value="HTH_psq"/>
    <property type="match status" value="1"/>
</dbReference>
<feature type="domain" description="HTH CENPB-type" evidence="5">
    <location>
        <begin position="60"/>
        <end position="129"/>
    </location>
</feature>
<comment type="subcellular location">
    <subcellularLocation>
        <location evidence="1">Nucleus</location>
    </subcellularLocation>
</comment>
<dbReference type="GO" id="GO:0003677">
    <property type="term" value="F:DNA binding"/>
    <property type="evidence" value="ECO:0007669"/>
    <property type="project" value="UniProtKB-KW"/>
</dbReference>
<sequence>MPPIRGQNSRNSIEQEGRIILAIQAFQNKEIPTIREAARQFQVPNTTLQRRIDGHPFRTETRANSHKLTPEEEKSLLQWILSMDTRGSAPRPSMVREMANILLGERSNQTVGRNWATSYIKRYPELKSRSSRRYDYKRALCEDPRIIMPWFELVRRTIDENGIQPEDIYNFDETGFAMGLIATAKVITRAEYYGRRSVLQPGNREWVTSIECVGATGFVLPPTIIFKARTYHYEAWYDDLPDDWRIEISDNGWTTDQIGLRWLEKQFIPMTIGRTKGKYRLLVLDGHGSHLSPHFDRLCSENDIIPICMPPHSSHLLQPLDVGCFASLKRAYGGMIEAKARCNINHIDKLDFLEAFPRARAEAFKPSTIQNAFEAAGLVPFDPGKVNSKLDVQLRTPTPLGSRPGSRSSAWSPKTPANPKQLDRQASSIKSLISRQLQRDLSPIERQIDQLIKATQFSMHNTAILRQQIHDLRAANETQKKKRQKSTRRIAQFQGFDSHEGREAFSNLNQANEAQNAPPAELNSSASQPV</sequence>
<dbReference type="InterPro" id="IPR007889">
    <property type="entry name" value="HTH_Psq"/>
</dbReference>
<evidence type="ECO:0000256" key="4">
    <source>
        <dbReference type="SAM" id="MobiDB-lite"/>
    </source>
</evidence>
<comment type="caution">
    <text evidence="6">The sequence shown here is derived from an EMBL/GenBank/DDBJ whole genome shotgun (WGS) entry which is preliminary data.</text>
</comment>
<dbReference type="InterPro" id="IPR050863">
    <property type="entry name" value="CenT-Element_Derived"/>
</dbReference>
<evidence type="ECO:0000313" key="7">
    <source>
        <dbReference type="Proteomes" id="UP000191672"/>
    </source>
</evidence>
<dbReference type="PROSITE" id="PS51253">
    <property type="entry name" value="HTH_CENPB"/>
    <property type="match status" value="1"/>
</dbReference>
<evidence type="ECO:0000256" key="3">
    <source>
        <dbReference type="ARBA" id="ARBA00023242"/>
    </source>
</evidence>
<dbReference type="EMBL" id="MDYN01000058">
    <property type="protein sequence ID" value="OQD79192.1"/>
    <property type="molecule type" value="Genomic_DNA"/>
</dbReference>
<dbReference type="PANTHER" id="PTHR19303">
    <property type="entry name" value="TRANSPOSON"/>
    <property type="match status" value="1"/>
</dbReference>
<evidence type="ECO:0000256" key="1">
    <source>
        <dbReference type="ARBA" id="ARBA00004123"/>
    </source>
</evidence>
<dbReference type="Pfam" id="PF03184">
    <property type="entry name" value="DDE_1"/>
    <property type="match status" value="1"/>
</dbReference>
<reference evidence="7" key="1">
    <citation type="journal article" date="2017" name="Nat. Microbiol.">
        <title>Global analysis of biosynthetic gene clusters reveals vast potential of secondary metabolite production in Penicillium species.</title>
        <authorList>
            <person name="Nielsen J.C."/>
            <person name="Grijseels S."/>
            <person name="Prigent S."/>
            <person name="Ji B."/>
            <person name="Dainat J."/>
            <person name="Nielsen K.F."/>
            <person name="Frisvad J.C."/>
            <person name="Workman M."/>
            <person name="Nielsen J."/>
        </authorList>
    </citation>
    <scope>NUCLEOTIDE SEQUENCE [LARGE SCALE GENOMIC DNA]</scope>
    <source>
        <strain evidence="7">IBT 31811</strain>
    </source>
</reference>
<keyword evidence="2" id="KW-0238">DNA-binding</keyword>
<dbReference type="SUPFAM" id="SSF46689">
    <property type="entry name" value="Homeodomain-like"/>
    <property type="match status" value="1"/>
</dbReference>
<proteinExistence type="predicted"/>
<dbReference type="Proteomes" id="UP000191672">
    <property type="component" value="Unassembled WGS sequence"/>
</dbReference>
<dbReference type="InterPro" id="IPR009057">
    <property type="entry name" value="Homeodomain-like_sf"/>
</dbReference>
<feature type="region of interest" description="Disordered" evidence="4">
    <location>
        <begin position="395"/>
        <end position="424"/>
    </location>
</feature>
<organism evidence="6 7">
    <name type="scientific">Penicillium antarcticum</name>
    <dbReference type="NCBI Taxonomy" id="416450"/>
    <lineage>
        <taxon>Eukaryota</taxon>
        <taxon>Fungi</taxon>
        <taxon>Dikarya</taxon>
        <taxon>Ascomycota</taxon>
        <taxon>Pezizomycotina</taxon>
        <taxon>Eurotiomycetes</taxon>
        <taxon>Eurotiomycetidae</taxon>
        <taxon>Eurotiales</taxon>
        <taxon>Aspergillaceae</taxon>
        <taxon>Penicillium</taxon>
    </lineage>
</organism>
<dbReference type="InterPro" id="IPR036397">
    <property type="entry name" value="RNaseH_sf"/>
</dbReference>
<evidence type="ECO:0000313" key="6">
    <source>
        <dbReference type="EMBL" id="OQD79192.1"/>
    </source>
</evidence>